<dbReference type="Gene3D" id="3.40.920.10">
    <property type="entry name" value="Pyruvate-ferredoxin oxidoreductase, PFOR, domain III"/>
    <property type="match status" value="1"/>
</dbReference>
<evidence type="ECO:0000259" key="2">
    <source>
        <dbReference type="Pfam" id="PF01558"/>
    </source>
</evidence>
<dbReference type="InterPro" id="IPR052198">
    <property type="entry name" value="IorB_Oxidoreductase"/>
</dbReference>
<dbReference type="AlphaFoldDB" id="A0A424YF19"/>
<evidence type="ECO:0000313" key="4">
    <source>
        <dbReference type="Proteomes" id="UP000285138"/>
    </source>
</evidence>
<dbReference type="Proteomes" id="UP000285138">
    <property type="component" value="Unassembled WGS sequence"/>
</dbReference>
<dbReference type="InterPro" id="IPR019752">
    <property type="entry name" value="Pyrv/ketoisovalerate_OxRed_cat"/>
</dbReference>
<accession>A0A424YF19</accession>
<dbReference type="SUPFAM" id="SSF53323">
    <property type="entry name" value="Pyruvate-ferredoxin oxidoreductase, PFOR, domain III"/>
    <property type="match status" value="1"/>
</dbReference>
<comment type="caution">
    <text evidence="3">The sequence shown here is derived from an EMBL/GenBank/DDBJ whole genome shotgun (WGS) entry which is preliminary data.</text>
</comment>
<dbReference type="NCBIfam" id="NF005325">
    <property type="entry name" value="PRK06853.1-5"/>
    <property type="match status" value="1"/>
</dbReference>
<evidence type="ECO:0000313" key="3">
    <source>
        <dbReference type="EMBL" id="RQD76209.1"/>
    </source>
</evidence>
<dbReference type="PANTHER" id="PTHR43854:SF1">
    <property type="entry name" value="INDOLEPYRUVATE OXIDOREDUCTASE SUBUNIT IORB"/>
    <property type="match status" value="1"/>
</dbReference>
<sequence length="192" mass="20999">MSNTINMLLVGVGGQGTILASRIIASVAQSRGLSVKLSEVHGMAQRGGSVVTYLRMGEEIFSPLIERGQADIILAFEQLEAWRALPFLKEEGTVVVNSQVIYPVPVILGYKKYPSEILSRLKKNTSRVLEVDAPALAQKAGNDRTVNVALLGVLARQMEFAQEDWEKALKNTIPARVLEPNLKAFQYGYGEG</sequence>
<dbReference type="Pfam" id="PF01558">
    <property type="entry name" value="POR"/>
    <property type="match status" value="1"/>
</dbReference>
<dbReference type="EMBL" id="QZAA01000129">
    <property type="protein sequence ID" value="RQD76209.1"/>
    <property type="molecule type" value="Genomic_DNA"/>
</dbReference>
<dbReference type="InterPro" id="IPR002869">
    <property type="entry name" value="Pyrv_flavodox_OxRed_cen"/>
</dbReference>
<gene>
    <name evidence="3" type="ORF">D5R97_04740</name>
</gene>
<organism evidence="3 4">
    <name type="scientific">Candidatus Syntrophonatronum acetioxidans</name>
    <dbReference type="NCBI Taxonomy" id="1795816"/>
    <lineage>
        <taxon>Bacteria</taxon>
        <taxon>Bacillati</taxon>
        <taxon>Bacillota</taxon>
        <taxon>Clostridia</taxon>
        <taxon>Eubacteriales</taxon>
        <taxon>Syntrophomonadaceae</taxon>
        <taxon>Candidatus Syntrophonatronum</taxon>
    </lineage>
</organism>
<dbReference type="GO" id="GO:0016903">
    <property type="term" value="F:oxidoreductase activity, acting on the aldehyde or oxo group of donors"/>
    <property type="evidence" value="ECO:0007669"/>
    <property type="project" value="InterPro"/>
</dbReference>
<keyword evidence="3" id="KW-0670">Pyruvate</keyword>
<proteinExistence type="predicted"/>
<dbReference type="PANTHER" id="PTHR43854">
    <property type="entry name" value="INDOLEPYRUVATE OXIDOREDUCTASE SUBUNIT IORB"/>
    <property type="match status" value="1"/>
</dbReference>
<reference evidence="3 4" key="1">
    <citation type="submission" date="2018-08" db="EMBL/GenBank/DDBJ databases">
        <title>The metabolism and importance of syntrophic acetate oxidation coupled to methane or sulfide production in haloalkaline environments.</title>
        <authorList>
            <person name="Timmers P.H.A."/>
            <person name="Vavourakis C.D."/>
            <person name="Sorokin D.Y."/>
            <person name="Sinninghe Damste J.S."/>
            <person name="Muyzer G."/>
            <person name="Stams A.J.M."/>
            <person name="Plugge C.M."/>
        </authorList>
    </citation>
    <scope>NUCLEOTIDE SEQUENCE [LARGE SCALE GENOMIC DNA]</scope>
    <source>
        <strain evidence="3">MSAO_Bac1</strain>
    </source>
</reference>
<feature type="domain" description="Pyruvate/ketoisovalerate oxidoreductase catalytic" evidence="2">
    <location>
        <begin position="13"/>
        <end position="189"/>
    </location>
</feature>
<name>A0A424YF19_9FIRM</name>
<evidence type="ECO:0000256" key="1">
    <source>
        <dbReference type="ARBA" id="ARBA00023002"/>
    </source>
</evidence>
<protein>
    <submittedName>
        <fullName evidence="3">Indolepyruvate oxidoreductase subunit beta</fullName>
    </submittedName>
</protein>
<keyword evidence="1" id="KW-0560">Oxidoreductase</keyword>